<evidence type="ECO:0000256" key="1">
    <source>
        <dbReference type="SAM" id="Phobius"/>
    </source>
</evidence>
<dbReference type="STRING" id="1392250.A0A2I2G6H4"/>
<evidence type="ECO:0000313" key="4">
    <source>
        <dbReference type="Proteomes" id="UP000234275"/>
    </source>
</evidence>
<accession>A0A2I2G6H4</accession>
<organism evidence="3 4">
    <name type="scientific">Aspergillus steynii IBT 23096</name>
    <dbReference type="NCBI Taxonomy" id="1392250"/>
    <lineage>
        <taxon>Eukaryota</taxon>
        <taxon>Fungi</taxon>
        <taxon>Dikarya</taxon>
        <taxon>Ascomycota</taxon>
        <taxon>Pezizomycotina</taxon>
        <taxon>Eurotiomycetes</taxon>
        <taxon>Eurotiomycetidae</taxon>
        <taxon>Eurotiales</taxon>
        <taxon>Aspergillaceae</taxon>
        <taxon>Aspergillus</taxon>
        <taxon>Aspergillus subgen. Circumdati</taxon>
    </lineage>
</organism>
<dbReference type="PANTHER" id="PTHR34502">
    <property type="entry name" value="DUF6594 DOMAIN-CONTAINING PROTEIN-RELATED"/>
    <property type="match status" value="1"/>
</dbReference>
<keyword evidence="1" id="KW-0472">Membrane</keyword>
<gene>
    <name evidence="3" type="ORF">P170DRAFT_411343</name>
</gene>
<protein>
    <recommendedName>
        <fullName evidence="2">DUF6594 domain-containing protein</fullName>
    </recommendedName>
</protein>
<evidence type="ECO:0000313" key="3">
    <source>
        <dbReference type="EMBL" id="PLB48472.1"/>
    </source>
</evidence>
<name>A0A2I2G6H4_9EURO</name>
<dbReference type="AlphaFoldDB" id="A0A2I2G6H4"/>
<comment type="caution">
    <text evidence="3">The sequence shown here is derived from an EMBL/GenBank/DDBJ whole genome shotgun (WGS) entry which is preliminary data.</text>
</comment>
<keyword evidence="1" id="KW-1133">Transmembrane helix</keyword>
<proteinExistence type="predicted"/>
<dbReference type="Pfam" id="PF20237">
    <property type="entry name" value="DUF6594"/>
    <property type="match status" value="1"/>
</dbReference>
<dbReference type="EMBL" id="MSFO01000005">
    <property type="protein sequence ID" value="PLB48472.1"/>
    <property type="molecule type" value="Genomic_DNA"/>
</dbReference>
<dbReference type="VEuPathDB" id="FungiDB:P170DRAFT_411343"/>
<dbReference type="OrthoDB" id="3533814at2759"/>
<reference evidence="3 4" key="1">
    <citation type="submission" date="2016-12" db="EMBL/GenBank/DDBJ databases">
        <title>The genomes of Aspergillus section Nigri reveals drivers in fungal speciation.</title>
        <authorList>
            <consortium name="DOE Joint Genome Institute"/>
            <person name="Vesth T.C."/>
            <person name="Nybo J."/>
            <person name="Theobald S."/>
            <person name="Brandl J."/>
            <person name="Frisvad J.C."/>
            <person name="Nielsen K.F."/>
            <person name="Lyhne E.K."/>
            <person name="Kogle M.E."/>
            <person name="Kuo A."/>
            <person name="Riley R."/>
            <person name="Clum A."/>
            <person name="Nolan M."/>
            <person name="Lipzen A."/>
            <person name="Salamov A."/>
            <person name="Henrissat B."/>
            <person name="Wiebenga A."/>
            <person name="De Vries R.P."/>
            <person name="Grigoriev I.V."/>
            <person name="Mortensen U.H."/>
            <person name="Andersen M.R."/>
            <person name="Baker S.E."/>
        </authorList>
    </citation>
    <scope>NUCLEOTIDE SEQUENCE [LARGE SCALE GENOMIC DNA]</scope>
    <source>
        <strain evidence="3 4">IBT 23096</strain>
    </source>
</reference>
<feature type="transmembrane region" description="Helical" evidence="1">
    <location>
        <begin position="244"/>
        <end position="264"/>
    </location>
</feature>
<dbReference type="PANTHER" id="PTHR34502:SF5">
    <property type="entry name" value="DUF6594 DOMAIN-CONTAINING PROTEIN"/>
    <property type="match status" value="1"/>
</dbReference>
<dbReference type="Proteomes" id="UP000234275">
    <property type="component" value="Unassembled WGS sequence"/>
</dbReference>
<keyword evidence="1" id="KW-0812">Transmembrane</keyword>
<feature type="domain" description="DUF6594" evidence="2">
    <location>
        <begin position="13"/>
        <end position="283"/>
    </location>
</feature>
<evidence type="ECO:0000259" key="2">
    <source>
        <dbReference type="Pfam" id="PF20237"/>
    </source>
</evidence>
<feature type="transmembrane region" description="Helical" evidence="1">
    <location>
        <begin position="218"/>
        <end position="238"/>
    </location>
</feature>
<dbReference type="RefSeq" id="XP_024703774.1">
    <property type="nucleotide sequence ID" value="XM_024846888.1"/>
</dbReference>
<feature type="transmembrane region" description="Helical" evidence="1">
    <location>
        <begin position="271"/>
        <end position="288"/>
    </location>
</feature>
<dbReference type="InterPro" id="IPR046529">
    <property type="entry name" value="DUF6594"/>
</dbReference>
<sequence>MQQPPCPQCPRGYDTLAHLMALDPGLSFFRRFTVLNTKNLLYLQAELSLAEASLKDIVHEDQESGSQTKKAYPYSVEALLESYNVEGDSANAAQWSKVLEVRKMLKEHNEALLQHTQLLRLSSPERSDLAMFQEWLDAQEAREGTFLRPRHQWRDDGNTNDLVALRSRFEGTDLLTRWMFTKLVPWYHQRFGVRNSTLSNHAVHAWIYDDRTVRRTSYFISLVTAGVLPASSIIVLLYLKKTTIRMVFVIVYNLAFVLIMGWMVKARRADLLAVSTAFAAVQVAMIATNDSG</sequence>
<dbReference type="GeneID" id="36554587"/>
<keyword evidence="4" id="KW-1185">Reference proteome</keyword>